<evidence type="ECO:0000313" key="2">
    <source>
        <dbReference type="Proteomes" id="UP001500301"/>
    </source>
</evidence>
<accession>A0ABP6VYD1</accession>
<name>A0ABP6VYD1_9ACTN</name>
<dbReference type="EMBL" id="BAABBB010000018">
    <property type="protein sequence ID" value="GAA3543488.1"/>
    <property type="molecule type" value="Genomic_DNA"/>
</dbReference>
<dbReference type="RefSeq" id="WP_218233506.1">
    <property type="nucleotide sequence ID" value="NZ_BAABBB010000018.1"/>
</dbReference>
<keyword evidence="2" id="KW-1185">Reference proteome</keyword>
<gene>
    <name evidence="1" type="ORF">GCM10022263_33270</name>
</gene>
<protein>
    <submittedName>
        <fullName evidence="1">SRPBCC family protein</fullName>
    </submittedName>
</protein>
<dbReference type="Pfam" id="PF10604">
    <property type="entry name" value="Polyketide_cyc2"/>
    <property type="match status" value="1"/>
</dbReference>
<organism evidence="1 2">
    <name type="scientific">Nocardioides daeguensis</name>
    <dbReference type="NCBI Taxonomy" id="908359"/>
    <lineage>
        <taxon>Bacteria</taxon>
        <taxon>Bacillati</taxon>
        <taxon>Actinomycetota</taxon>
        <taxon>Actinomycetes</taxon>
        <taxon>Propionibacteriales</taxon>
        <taxon>Nocardioidaceae</taxon>
        <taxon>Nocardioides</taxon>
    </lineage>
</organism>
<reference evidence="2" key="1">
    <citation type="journal article" date="2019" name="Int. J. Syst. Evol. Microbiol.">
        <title>The Global Catalogue of Microorganisms (GCM) 10K type strain sequencing project: providing services to taxonomists for standard genome sequencing and annotation.</title>
        <authorList>
            <consortium name="The Broad Institute Genomics Platform"/>
            <consortium name="The Broad Institute Genome Sequencing Center for Infectious Disease"/>
            <person name="Wu L."/>
            <person name="Ma J."/>
        </authorList>
    </citation>
    <scope>NUCLEOTIDE SEQUENCE [LARGE SCALE GENOMIC DNA]</scope>
    <source>
        <strain evidence="2">JCM 17460</strain>
    </source>
</reference>
<sequence length="171" mass="19193">MAKSTTMHPCDRVGIDYVETAPHRFANSVDLAVTPDQLFEVFADAAAWPRWARVIRHVEWTSPLPPGVGSTRVVSMLGGLKGAEEFLLWEPGRRMGFRFNAASEKSIRAFAERYDVEPTPHGCRLTWTLALDVTGPGSFFMPLSGVVCNLAFRRFLTNLRRYTDERFATVA</sequence>
<dbReference type="CDD" id="cd07821">
    <property type="entry name" value="PYR_PYL_RCAR_like"/>
    <property type="match status" value="1"/>
</dbReference>
<evidence type="ECO:0000313" key="1">
    <source>
        <dbReference type="EMBL" id="GAA3543488.1"/>
    </source>
</evidence>
<comment type="caution">
    <text evidence="1">The sequence shown here is derived from an EMBL/GenBank/DDBJ whole genome shotgun (WGS) entry which is preliminary data.</text>
</comment>
<proteinExistence type="predicted"/>
<dbReference type="Proteomes" id="UP001500301">
    <property type="component" value="Unassembled WGS sequence"/>
</dbReference>
<dbReference type="InterPro" id="IPR019587">
    <property type="entry name" value="Polyketide_cyclase/dehydratase"/>
</dbReference>